<name>A0A8H4NA37_9HYPO</name>
<gene>
    <name evidence="1" type="ORF">F53441_14720</name>
</gene>
<evidence type="ECO:0000313" key="2">
    <source>
        <dbReference type="Proteomes" id="UP000605986"/>
    </source>
</evidence>
<keyword evidence="2" id="KW-1185">Reference proteome</keyword>
<comment type="caution">
    <text evidence="1">The sequence shown here is derived from an EMBL/GenBank/DDBJ whole genome shotgun (WGS) entry which is preliminary data.</text>
</comment>
<accession>A0A8H4NA37</accession>
<dbReference type="OrthoDB" id="5102725at2759"/>
<evidence type="ECO:0000313" key="1">
    <source>
        <dbReference type="EMBL" id="KAF4414634.1"/>
    </source>
</evidence>
<dbReference type="Proteomes" id="UP000605986">
    <property type="component" value="Unassembled WGS sequence"/>
</dbReference>
<dbReference type="EMBL" id="JAADJG010001771">
    <property type="protein sequence ID" value="KAF4414634.1"/>
    <property type="molecule type" value="Genomic_DNA"/>
</dbReference>
<proteinExistence type="predicted"/>
<reference evidence="1" key="1">
    <citation type="submission" date="2020-01" db="EMBL/GenBank/DDBJ databases">
        <title>Identification and distribution of gene clusters putatively required for synthesis of sphingolipid metabolism inhibitors in phylogenetically diverse species of the filamentous fungus Fusarium.</title>
        <authorList>
            <person name="Kim H.-S."/>
            <person name="Busman M."/>
            <person name="Brown D.W."/>
            <person name="Divon H."/>
            <person name="Uhlig S."/>
            <person name="Proctor R.H."/>
        </authorList>
    </citation>
    <scope>NUCLEOTIDE SEQUENCE</scope>
    <source>
        <strain evidence="1">NRRL 53441</strain>
    </source>
</reference>
<sequence>MSSTDTNNKLQKTGRLQLPNKLLSLIMCWKADFSIHPVSSRFFQLAFKQACSRADVELMIECLKYKNVPTSQLWGPVGEPGVEQYQTPLDILLQGYLDDSFSVRASSDGISVLQLALFYPQSY</sequence>
<protein>
    <submittedName>
        <fullName evidence="1">Uncharacterized protein</fullName>
    </submittedName>
</protein>
<dbReference type="AlphaFoldDB" id="A0A8H4NA37"/>
<organism evidence="1 2">
    <name type="scientific">Fusarium austroafricanum</name>
    <dbReference type="NCBI Taxonomy" id="2364996"/>
    <lineage>
        <taxon>Eukaryota</taxon>
        <taxon>Fungi</taxon>
        <taxon>Dikarya</taxon>
        <taxon>Ascomycota</taxon>
        <taxon>Pezizomycotina</taxon>
        <taxon>Sordariomycetes</taxon>
        <taxon>Hypocreomycetidae</taxon>
        <taxon>Hypocreales</taxon>
        <taxon>Nectriaceae</taxon>
        <taxon>Fusarium</taxon>
        <taxon>Fusarium concolor species complex</taxon>
    </lineage>
</organism>